<dbReference type="Proteomes" id="UP000622707">
    <property type="component" value="Unassembled WGS sequence"/>
</dbReference>
<name>A0ABS1JR33_9BURK</name>
<proteinExistence type="predicted"/>
<keyword evidence="3" id="KW-1185">Reference proteome</keyword>
<sequence>MEHSFRIPAKYLRERYVLLALVAVVFSAGAVFVGVLTTEVAAFGVLSVVIVELLVYPLFKLRVWVTLSSEGVQARHFFGGRRALVEWRTPVEVRDYWPPKGERGVALYRVGPGAQPETFHSAFIPNAILWSKEFRASLACLAPQDHPLSQWVARDA</sequence>
<reference evidence="2 3" key="1">
    <citation type="journal article" date="2017" name="Int. J. Syst. Evol. Microbiol.">
        <title>Ramlibacter alkalitolerans sp. nov., alkali-tolerant bacterium isolated from soil of ginseng.</title>
        <authorList>
            <person name="Lee D.H."/>
            <person name="Cha C.J."/>
        </authorList>
    </citation>
    <scope>NUCLEOTIDE SEQUENCE [LARGE SCALE GENOMIC DNA]</scope>
    <source>
        <strain evidence="2 3">KACC 19305</strain>
    </source>
</reference>
<evidence type="ECO:0000313" key="3">
    <source>
        <dbReference type="Proteomes" id="UP000622707"/>
    </source>
</evidence>
<dbReference type="RefSeq" id="WP_201690989.1">
    <property type="nucleotide sequence ID" value="NZ_JAEQND010000008.1"/>
</dbReference>
<evidence type="ECO:0000313" key="2">
    <source>
        <dbReference type="EMBL" id="MBL0426719.1"/>
    </source>
</evidence>
<dbReference type="EMBL" id="JAEQND010000008">
    <property type="protein sequence ID" value="MBL0426719.1"/>
    <property type="molecule type" value="Genomic_DNA"/>
</dbReference>
<feature type="transmembrane region" description="Helical" evidence="1">
    <location>
        <begin position="16"/>
        <end position="35"/>
    </location>
</feature>
<keyword evidence="1" id="KW-0812">Transmembrane</keyword>
<accession>A0ABS1JR33</accession>
<organism evidence="2 3">
    <name type="scientific">Ramlibacter alkalitolerans</name>
    <dbReference type="NCBI Taxonomy" id="2039631"/>
    <lineage>
        <taxon>Bacteria</taxon>
        <taxon>Pseudomonadati</taxon>
        <taxon>Pseudomonadota</taxon>
        <taxon>Betaproteobacteria</taxon>
        <taxon>Burkholderiales</taxon>
        <taxon>Comamonadaceae</taxon>
        <taxon>Ramlibacter</taxon>
    </lineage>
</organism>
<evidence type="ECO:0008006" key="4">
    <source>
        <dbReference type="Google" id="ProtNLM"/>
    </source>
</evidence>
<keyword evidence="1" id="KW-0472">Membrane</keyword>
<protein>
    <recommendedName>
        <fullName evidence="4">DUF2244 domain-containing protein</fullName>
    </recommendedName>
</protein>
<evidence type="ECO:0000256" key="1">
    <source>
        <dbReference type="SAM" id="Phobius"/>
    </source>
</evidence>
<feature type="transmembrane region" description="Helical" evidence="1">
    <location>
        <begin position="41"/>
        <end position="59"/>
    </location>
</feature>
<comment type="caution">
    <text evidence="2">The sequence shown here is derived from an EMBL/GenBank/DDBJ whole genome shotgun (WGS) entry which is preliminary data.</text>
</comment>
<keyword evidence="1" id="KW-1133">Transmembrane helix</keyword>
<gene>
    <name evidence="2" type="ORF">JI746_16520</name>
</gene>